<evidence type="ECO:0000256" key="1">
    <source>
        <dbReference type="SAM" id="MobiDB-lite"/>
    </source>
</evidence>
<dbReference type="AlphaFoldDB" id="A0A8C2P6W3"/>
<reference evidence="2" key="1">
    <citation type="submission" date="2019-03" db="EMBL/GenBank/DDBJ databases">
        <title>Genome sequencing and reference-guided assembly of Black Bengal Goat (Capra hircus).</title>
        <authorList>
            <person name="Siddiki A.Z."/>
            <person name="Baten A."/>
            <person name="Billah M."/>
            <person name="Alam M.A.U."/>
            <person name="Shawrob K.S.M."/>
            <person name="Saha S."/>
            <person name="Chowdhury M."/>
            <person name="Rahman A.H."/>
            <person name="Stear M."/>
            <person name="Miah G."/>
            <person name="Das G.B."/>
            <person name="Hossain M.M."/>
            <person name="Kumkum M."/>
            <person name="Islam M.S."/>
            <person name="Mollah A.M."/>
            <person name="Ahsan A."/>
            <person name="Tusar F."/>
            <person name="Khan M.K.I."/>
        </authorList>
    </citation>
    <scope>NUCLEOTIDE SEQUENCE [LARGE SCALE GENOMIC DNA]</scope>
</reference>
<proteinExistence type="predicted"/>
<sequence>MGTPGQCMRKMKEASRLTRVQSRQNLMIPEPRSLNLFTKNPPRNVPPPPAGTTRYPEEREGLRAILGALGTGQPPVMTFLPIREGGFVSVIRALL</sequence>
<reference evidence="2" key="2">
    <citation type="submission" date="2025-08" db="UniProtKB">
        <authorList>
            <consortium name="Ensembl"/>
        </authorList>
    </citation>
    <scope>IDENTIFICATION</scope>
</reference>
<feature type="region of interest" description="Disordered" evidence="1">
    <location>
        <begin position="31"/>
        <end position="55"/>
    </location>
</feature>
<evidence type="ECO:0000313" key="2">
    <source>
        <dbReference type="Ensembl" id="ENSCHIP00010014749.1"/>
    </source>
</evidence>
<organism evidence="2">
    <name type="scientific">Capra hircus</name>
    <name type="common">Goat</name>
    <dbReference type="NCBI Taxonomy" id="9925"/>
    <lineage>
        <taxon>Eukaryota</taxon>
        <taxon>Metazoa</taxon>
        <taxon>Chordata</taxon>
        <taxon>Craniata</taxon>
        <taxon>Vertebrata</taxon>
        <taxon>Euteleostomi</taxon>
        <taxon>Mammalia</taxon>
        <taxon>Eutheria</taxon>
        <taxon>Laurasiatheria</taxon>
        <taxon>Artiodactyla</taxon>
        <taxon>Ruminantia</taxon>
        <taxon>Pecora</taxon>
        <taxon>Bovidae</taxon>
        <taxon>Caprinae</taxon>
        <taxon>Capra</taxon>
    </lineage>
</organism>
<accession>A0A8C2P6W3</accession>
<dbReference type="Ensembl" id="ENSCHIT00010020745.1">
    <property type="protein sequence ID" value="ENSCHIP00010014749.1"/>
    <property type="gene ID" value="ENSCHIG00010010804.1"/>
</dbReference>
<protein>
    <submittedName>
        <fullName evidence="2">Uncharacterized protein</fullName>
    </submittedName>
</protein>
<name>A0A8C2P6W3_CAPHI</name>